<comment type="function">
    <text evidence="10">DNA-dependent RNA polymerase catalyzes the transcription of DNA into RNA using the four ribonucleoside triphosphates as substrates.</text>
</comment>
<keyword evidence="16" id="KW-1185">Reference proteome</keyword>
<feature type="zinc finger region" description="C4-type" evidence="12">
    <location>
        <begin position="6"/>
        <end position="30"/>
    </location>
</feature>
<feature type="binding site" evidence="11">
    <location>
        <position position="6"/>
    </location>
    <ligand>
        <name>Zn(2+)</name>
        <dbReference type="ChEBI" id="CHEBI:29105"/>
        <label>1</label>
    </ligand>
</feature>
<dbReference type="InterPro" id="IPR001529">
    <property type="entry name" value="Zn_ribbon_RPB9"/>
</dbReference>
<evidence type="ECO:0000256" key="7">
    <source>
        <dbReference type="ARBA" id="ARBA00023242"/>
    </source>
</evidence>
<feature type="binding site" evidence="11">
    <location>
        <position position="104"/>
    </location>
    <ligand>
        <name>Zn(2+)</name>
        <dbReference type="ChEBI" id="CHEBI:29105"/>
        <label>2</label>
    </ligand>
</feature>
<dbReference type="PANTHER" id="PTHR11239:SF12">
    <property type="entry name" value="DNA-DIRECTED RNA POLYMERASE III SUBUNIT RPC10"/>
    <property type="match status" value="1"/>
</dbReference>
<dbReference type="PIRSF" id="PIRSF005586">
    <property type="entry name" value="RNApol_RpoM"/>
    <property type="match status" value="1"/>
</dbReference>
<evidence type="ECO:0000256" key="13">
    <source>
        <dbReference type="RuleBase" id="RU003474"/>
    </source>
</evidence>
<comment type="similarity">
    <text evidence="10 13">Belongs to the archaeal rpoM/eukaryotic RPA12/RPB9/RPC11 RNA polymerase family.</text>
</comment>
<evidence type="ECO:0000256" key="6">
    <source>
        <dbReference type="ARBA" id="ARBA00023163"/>
    </source>
</evidence>
<keyword evidence="2 10" id="KW-0240">DNA-directed RNA polymerase</keyword>
<dbReference type="Proteomes" id="UP001431783">
    <property type="component" value="Unassembled WGS sequence"/>
</dbReference>
<dbReference type="GO" id="GO:0003899">
    <property type="term" value="F:DNA-directed RNA polymerase activity"/>
    <property type="evidence" value="ECO:0007669"/>
    <property type="project" value="InterPro"/>
</dbReference>
<dbReference type="GO" id="GO:0008270">
    <property type="term" value="F:zinc ion binding"/>
    <property type="evidence" value="ECO:0007669"/>
    <property type="project" value="UniProtKB-KW"/>
</dbReference>
<dbReference type="PROSITE" id="PS00466">
    <property type="entry name" value="ZF_TFIIS_1"/>
    <property type="match status" value="1"/>
</dbReference>
<evidence type="ECO:0000256" key="12">
    <source>
        <dbReference type="PIRSR" id="PIRSR005586-2"/>
    </source>
</evidence>
<feature type="binding site" evidence="11">
    <location>
        <position position="27"/>
    </location>
    <ligand>
        <name>Zn(2+)</name>
        <dbReference type="ChEBI" id="CHEBI:29105"/>
        <label>1</label>
    </ligand>
</feature>
<evidence type="ECO:0000256" key="1">
    <source>
        <dbReference type="ARBA" id="ARBA00004123"/>
    </source>
</evidence>
<comment type="subcellular location">
    <subcellularLocation>
        <location evidence="1 10">Nucleus</location>
    </subcellularLocation>
</comment>
<dbReference type="EMBL" id="JARQZJ010000134">
    <property type="protein sequence ID" value="KAK9892325.1"/>
    <property type="molecule type" value="Genomic_DNA"/>
</dbReference>
<dbReference type="Pfam" id="PF01096">
    <property type="entry name" value="Zn_ribbon_TFIIS"/>
    <property type="match status" value="1"/>
</dbReference>
<evidence type="ECO:0000256" key="4">
    <source>
        <dbReference type="ARBA" id="ARBA00022771"/>
    </source>
</evidence>
<feature type="binding site" evidence="11">
    <location>
        <position position="30"/>
    </location>
    <ligand>
        <name>Zn(2+)</name>
        <dbReference type="ChEBI" id="CHEBI:29105"/>
        <label>1</label>
    </ligand>
</feature>
<evidence type="ECO:0000313" key="15">
    <source>
        <dbReference type="EMBL" id="KAK9892325.1"/>
    </source>
</evidence>
<gene>
    <name evidence="15" type="ORF">WA026_019779</name>
</gene>
<keyword evidence="5 11" id="KW-0862">Zinc</keyword>
<dbReference type="Pfam" id="PF02150">
    <property type="entry name" value="Zn_ribbon_RPB9"/>
    <property type="match status" value="1"/>
</dbReference>
<dbReference type="GO" id="GO:0005666">
    <property type="term" value="C:RNA polymerase III complex"/>
    <property type="evidence" value="ECO:0007669"/>
    <property type="project" value="TreeGrafter"/>
</dbReference>
<protein>
    <recommendedName>
        <fullName evidence="10">DNA-directed RNA polymerase subunit</fullName>
    </recommendedName>
</protein>
<evidence type="ECO:0000259" key="14">
    <source>
        <dbReference type="PROSITE" id="PS51133"/>
    </source>
</evidence>
<dbReference type="PROSITE" id="PS51133">
    <property type="entry name" value="ZF_TFIIS_2"/>
    <property type="match status" value="1"/>
</dbReference>
<dbReference type="SUPFAM" id="SSF57783">
    <property type="entry name" value="Zinc beta-ribbon"/>
    <property type="match status" value="1"/>
</dbReference>
<comment type="function">
    <text evidence="9">Core component of RNA polymerase III (Pol III) which synthesizes small non-coding RNAs using the four ribonucleoside triphosphates as substrates. Can mediate Pol I proofreading of the nascent RNA transcript. Anchors into the Pol III active site to constantly monitor transcription fidelity, cleaves mis-incorporated 5'-ribonucleotides and restarts the transcription process. Once Pol III reaches the poly(dT) termination signal, can induce Pol III clamp opening and transcription termination. Pol III plays an important role in sensing and limiting infection by intracellular bacteria and DNA viruses. Acts as a nuclear and cytosolic DNA sensor involved in innate immune response. Can sense non-self dsDNA that serves as template for transcription into dsRNA. The non-self RNA polymerase III transcripts, such as Epstein-Barr virus-encoded RNAs (EBERs) induce type I interferon and NF-kappa-B through the RIG-I pathway.</text>
</comment>
<evidence type="ECO:0000256" key="10">
    <source>
        <dbReference type="PIRNR" id="PIRNR005586"/>
    </source>
</evidence>
<evidence type="ECO:0000256" key="5">
    <source>
        <dbReference type="ARBA" id="ARBA00022833"/>
    </source>
</evidence>
<dbReference type="CDD" id="cd10509">
    <property type="entry name" value="Zn-ribbon_RPC11"/>
    <property type="match status" value="1"/>
</dbReference>
<proteinExistence type="inferred from homology"/>
<evidence type="ECO:0000256" key="3">
    <source>
        <dbReference type="ARBA" id="ARBA00022723"/>
    </source>
</evidence>
<name>A0AAW1VIF6_9CUCU</name>
<feature type="binding site" evidence="11">
    <location>
        <position position="74"/>
    </location>
    <ligand>
        <name>Zn(2+)</name>
        <dbReference type="ChEBI" id="CHEBI:29105"/>
        <label>2</label>
    </ligand>
</feature>
<keyword evidence="6 10" id="KW-0804">Transcription</keyword>
<sequence>MVLQFCPLCKNLLNLQEGHDGLYDFVCTICPVRIPITKTIRVRTYFTLKKEDDIYTEDEAWKYVSTTQEPCPKCWHPQAFYLQVQTRSADEPMTIFYRCCKSGCHHTWKD</sequence>
<dbReference type="Gene3D" id="2.20.25.10">
    <property type="match status" value="1"/>
</dbReference>
<evidence type="ECO:0000313" key="16">
    <source>
        <dbReference type="Proteomes" id="UP001431783"/>
    </source>
</evidence>
<evidence type="ECO:0000256" key="9">
    <source>
        <dbReference type="ARBA" id="ARBA00054653"/>
    </source>
</evidence>
<dbReference type="GO" id="GO:0006386">
    <property type="term" value="P:termination of RNA polymerase III transcription"/>
    <property type="evidence" value="ECO:0007669"/>
    <property type="project" value="TreeGrafter"/>
</dbReference>
<feature type="binding site" evidence="11">
    <location>
        <position position="9"/>
    </location>
    <ligand>
        <name>Zn(2+)</name>
        <dbReference type="ChEBI" id="CHEBI:29105"/>
        <label>1</label>
    </ligand>
</feature>
<dbReference type="SMART" id="SM00661">
    <property type="entry name" value="RPOL9"/>
    <property type="match status" value="1"/>
</dbReference>
<evidence type="ECO:0000256" key="2">
    <source>
        <dbReference type="ARBA" id="ARBA00022478"/>
    </source>
</evidence>
<keyword evidence="3 11" id="KW-0479">Metal-binding</keyword>
<organism evidence="15 16">
    <name type="scientific">Henosepilachna vigintioctopunctata</name>
    <dbReference type="NCBI Taxonomy" id="420089"/>
    <lineage>
        <taxon>Eukaryota</taxon>
        <taxon>Metazoa</taxon>
        <taxon>Ecdysozoa</taxon>
        <taxon>Arthropoda</taxon>
        <taxon>Hexapoda</taxon>
        <taxon>Insecta</taxon>
        <taxon>Pterygota</taxon>
        <taxon>Neoptera</taxon>
        <taxon>Endopterygota</taxon>
        <taxon>Coleoptera</taxon>
        <taxon>Polyphaga</taxon>
        <taxon>Cucujiformia</taxon>
        <taxon>Coccinelloidea</taxon>
        <taxon>Coccinellidae</taxon>
        <taxon>Epilachninae</taxon>
        <taxon>Epilachnini</taxon>
        <taxon>Henosepilachna</taxon>
    </lineage>
</organism>
<comment type="subunit">
    <text evidence="8">Component of the RNA polymerase III complex consisting of 17 subunits: a ten-subunit horseshoe-shaped catalytic core composed of POLR3A/RPC1, POLR3B/RPC2, POLR1C/RPAC1, POLR1D/RPAC2, POLR3K/RPC10, POLR2E/RPABC1, POLR2F/RPABC2, POLR2H/RPABC3, POLR2K/RPABC4 and POLR2L/RPABC5; a mobile stalk composed of two subunits POLR3H/RPC8 and CRCP/RPC9, protruding from the core and functioning primarily in transcription initiation; and additional subunits homologous to general transcription factors of the RNA polymerase II machinery, POLR3C/RPC3-POLR3F/RPC6-POLR3G/RPC7 heterotrimer required for transcription initiation and POLR3D/RPC4-POLR3E/RPC5 heterodimer involved in both transcription initiation and termination.</text>
</comment>
<dbReference type="FunFam" id="2.20.25.10:FF:000005">
    <property type="entry name" value="DNA-directed RNA polymerase subunit"/>
    <property type="match status" value="1"/>
</dbReference>
<dbReference type="InterPro" id="IPR012164">
    <property type="entry name" value="Rpa12/Rpb9/Rpc10/TFS"/>
</dbReference>
<dbReference type="SMART" id="SM00440">
    <property type="entry name" value="ZnF_C2C2"/>
    <property type="match status" value="1"/>
</dbReference>
<evidence type="ECO:0000256" key="11">
    <source>
        <dbReference type="PIRSR" id="PIRSR005586-1"/>
    </source>
</evidence>
<feature type="domain" description="TFIIS-type" evidence="14">
    <location>
        <begin position="67"/>
        <end position="109"/>
    </location>
</feature>
<dbReference type="InterPro" id="IPR001222">
    <property type="entry name" value="Znf_TFIIS"/>
</dbReference>
<comment type="caution">
    <text evidence="15">The sequence shown here is derived from an EMBL/GenBank/DDBJ whole genome shotgun (WGS) entry which is preliminary data.</text>
</comment>
<feature type="binding site" evidence="11">
    <location>
        <position position="71"/>
    </location>
    <ligand>
        <name>Zn(2+)</name>
        <dbReference type="ChEBI" id="CHEBI:29105"/>
        <label>2</label>
    </ligand>
</feature>
<feature type="binding site" evidence="11">
    <location>
        <position position="99"/>
    </location>
    <ligand>
        <name>Zn(2+)</name>
        <dbReference type="ChEBI" id="CHEBI:29105"/>
        <label>2</label>
    </ligand>
</feature>
<keyword evidence="7 10" id="KW-0539">Nucleus</keyword>
<dbReference type="InterPro" id="IPR034014">
    <property type="entry name" value="Zn_ribbon_RPC11_C"/>
</dbReference>
<keyword evidence="4 12" id="KW-0863">Zinc-finger</keyword>
<accession>A0AAW1VIF6</accession>
<reference evidence="15 16" key="1">
    <citation type="submission" date="2023-03" db="EMBL/GenBank/DDBJ databases">
        <title>Genome insight into feeding habits of ladybird beetles.</title>
        <authorList>
            <person name="Li H.-S."/>
            <person name="Huang Y.-H."/>
            <person name="Pang H."/>
        </authorList>
    </citation>
    <scope>NUCLEOTIDE SEQUENCE [LARGE SCALE GENOMIC DNA]</scope>
    <source>
        <strain evidence="15">SYSU_2023b</strain>
        <tissue evidence="15">Whole body</tissue>
    </source>
</reference>
<dbReference type="GO" id="GO:0003676">
    <property type="term" value="F:nucleic acid binding"/>
    <property type="evidence" value="ECO:0007669"/>
    <property type="project" value="InterPro"/>
</dbReference>
<dbReference type="PANTHER" id="PTHR11239">
    <property type="entry name" value="DNA-DIRECTED RNA POLYMERASE"/>
    <property type="match status" value="1"/>
</dbReference>
<evidence type="ECO:0000256" key="8">
    <source>
        <dbReference type="ARBA" id="ARBA00044007"/>
    </source>
</evidence>
<dbReference type="AlphaFoldDB" id="A0AAW1VIF6"/>